<reference evidence="2 3" key="1">
    <citation type="submission" date="2017-12" db="EMBL/GenBank/DDBJ databases">
        <title>Hemimetabolous genomes reveal molecular basis of termite eusociality.</title>
        <authorList>
            <person name="Harrison M.C."/>
            <person name="Jongepier E."/>
            <person name="Robertson H.M."/>
            <person name="Arning N."/>
            <person name="Bitard-Feildel T."/>
            <person name="Chao H."/>
            <person name="Childers C.P."/>
            <person name="Dinh H."/>
            <person name="Doddapaneni H."/>
            <person name="Dugan S."/>
            <person name="Gowin J."/>
            <person name="Greiner C."/>
            <person name="Han Y."/>
            <person name="Hu H."/>
            <person name="Hughes D.S.T."/>
            <person name="Huylmans A.-K."/>
            <person name="Kemena C."/>
            <person name="Kremer L.P.M."/>
            <person name="Lee S.L."/>
            <person name="Lopez-Ezquerra A."/>
            <person name="Mallet L."/>
            <person name="Monroy-Kuhn J.M."/>
            <person name="Moser A."/>
            <person name="Murali S.C."/>
            <person name="Muzny D.M."/>
            <person name="Otani S."/>
            <person name="Piulachs M.-D."/>
            <person name="Poelchau M."/>
            <person name="Qu J."/>
            <person name="Schaub F."/>
            <person name="Wada-Katsumata A."/>
            <person name="Worley K.C."/>
            <person name="Xie Q."/>
            <person name="Ylla G."/>
            <person name="Poulsen M."/>
            <person name="Gibbs R.A."/>
            <person name="Schal C."/>
            <person name="Richards S."/>
            <person name="Belles X."/>
            <person name="Korb J."/>
            <person name="Bornberg-Bauer E."/>
        </authorList>
    </citation>
    <scope>NUCLEOTIDE SEQUENCE [LARGE SCALE GENOMIC DNA]</scope>
    <source>
        <tissue evidence="2">Whole body</tissue>
    </source>
</reference>
<keyword evidence="3" id="KW-1185">Reference proteome</keyword>
<dbReference type="PANTHER" id="PTHR20929:SF11">
    <property type="entry name" value="DYNEIN AXONEMAL INTERMEDIATE CHAIN 7"/>
    <property type="match status" value="1"/>
</dbReference>
<dbReference type="GO" id="GO:0008017">
    <property type="term" value="F:microtubule binding"/>
    <property type="evidence" value="ECO:0007669"/>
    <property type="project" value="TreeGrafter"/>
</dbReference>
<feature type="region of interest" description="Disordered" evidence="1">
    <location>
        <begin position="184"/>
        <end position="204"/>
    </location>
</feature>
<dbReference type="PANTHER" id="PTHR20929">
    <property type="entry name" value="LUNG ADENOMA SUSCEPTIBILITY 1-RELATED"/>
    <property type="match status" value="1"/>
</dbReference>
<feature type="compositionally biased region" description="Basic and acidic residues" evidence="1">
    <location>
        <begin position="188"/>
        <end position="201"/>
    </location>
</feature>
<evidence type="ECO:0000313" key="3">
    <source>
        <dbReference type="Proteomes" id="UP000235965"/>
    </source>
</evidence>
<gene>
    <name evidence="2" type="ORF">B7P43_G10819</name>
</gene>
<comment type="caution">
    <text evidence="2">The sequence shown here is derived from an EMBL/GenBank/DDBJ whole genome shotgun (WGS) entry which is preliminary data.</text>
</comment>
<evidence type="ECO:0000313" key="2">
    <source>
        <dbReference type="EMBL" id="PNF19094.1"/>
    </source>
</evidence>
<dbReference type="OrthoDB" id="297923at2759"/>
<dbReference type="GO" id="GO:0048487">
    <property type="term" value="F:beta-tubulin binding"/>
    <property type="evidence" value="ECO:0007669"/>
    <property type="project" value="TreeGrafter"/>
</dbReference>
<sequence>MQELIDNALGVSPGRVENWKQVRNDFRMEQQFDLDRASYLILRNIEENMQLSGLNEVHYMKKFDAFVLCLWSLLPLPTPSVPLSKMERPPLAFNFVDVGVTVNLPDSLLDVLLVVRAMLVKYDHFSDLCPSWVPNPLPEEEQKDLYEMSLVEWNTKCEIQVLVDRENDRRAKLAAKIAELKPALPATDDTRHTKSVSKDGRPTSQTSLLESELLELQQIQQTPIKTASEIYAEQEDEKQATVKLQYCVELKPYELNLRKYMILGGVYHIDLLQQPPQPQELHDKSTITVLEVPTQLSPVEFHEKYVPPPPPEPGQRRLPEEIEAELKKQEKELEKLALISIE</sequence>
<dbReference type="AlphaFoldDB" id="A0A2J7PRX9"/>
<dbReference type="InterPro" id="IPR023247">
    <property type="entry name" value="IC97/Dnai7-like"/>
</dbReference>
<dbReference type="EMBL" id="NEVH01021944">
    <property type="protein sequence ID" value="PNF19094.1"/>
    <property type="molecule type" value="Genomic_DNA"/>
</dbReference>
<proteinExistence type="predicted"/>
<accession>A0A2J7PRX9</accession>
<feature type="non-terminal residue" evidence="2">
    <location>
        <position position="342"/>
    </location>
</feature>
<protein>
    <submittedName>
        <fullName evidence="2">Uncharacterized protein</fullName>
    </submittedName>
</protein>
<dbReference type="GO" id="GO:0005930">
    <property type="term" value="C:axoneme"/>
    <property type="evidence" value="ECO:0007669"/>
    <property type="project" value="TreeGrafter"/>
</dbReference>
<dbReference type="Proteomes" id="UP000235965">
    <property type="component" value="Unassembled WGS sequence"/>
</dbReference>
<organism evidence="2 3">
    <name type="scientific">Cryptotermes secundus</name>
    <dbReference type="NCBI Taxonomy" id="105785"/>
    <lineage>
        <taxon>Eukaryota</taxon>
        <taxon>Metazoa</taxon>
        <taxon>Ecdysozoa</taxon>
        <taxon>Arthropoda</taxon>
        <taxon>Hexapoda</taxon>
        <taxon>Insecta</taxon>
        <taxon>Pterygota</taxon>
        <taxon>Neoptera</taxon>
        <taxon>Polyneoptera</taxon>
        <taxon>Dictyoptera</taxon>
        <taxon>Blattodea</taxon>
        <taxon>Blattoidea</taxon>
        <taxon>Termitoidae</taxon>
        <taxon>Kalotermitidae</taxon>
        <taxon>Cryptotermitinae</taxon>
        <taxon>Cryptotermes</taxon>
    </lineage>
</organism>
<name>A0A2J7PRX9_9NEOP</name>
<evidence type="ECO:0000256" key="1">
    <source>
        <dbReference type="SAM" id="MobiDB-lite"/>
    </source>
</evidence>